<keyword evidence="1" id="KW-0472">Membrane</keyword>
<dbReference type="RefSeq" id="XP_028867040.1">
    <property type="nucleotide sequence ID" value="XM_029011207.1"/>
</dbReference>
<organism evidence="2 3">
    <name type="scientific">Babesia ovata</name>
    <dbReference type="NCBI Taxonomy" id="189622"/>
    <lineage>
        <taxon>Eukaryota</taxon>
        <taxon>Sar</taxon>
        <taxon>Alveolata</taxon>
        <taxon>Apicomplexa</taxon>
        <taxon>Aconoidasida</taxon>
        <taxon>Piroplasmida</taxon>
        <taxon>Babesiidae</taxon>
        <taxon>Babesia</taxon>
    </lineage>
</organism>
<accession>A0A2H6KCT5</accession>
<feature type="transmembrane region" description="Helical" evidence="1">
    <location>
        <begin position="132"/>
        <end position="153"/>
    </location>
</feature>
<dbReference type="EMBL" id="BDSA01000002">
    <property type="protein sequence ID" value="GBE60797.1"/>
    <property type="molecule type" value="Genomic_DNA"/>
</dbReference>
<reference evidence="2 3" key="1">
    <citation type="journal article" date="2017" name="BMC Genomics">
        <title>Whole-genome assembly of Babesia ovata and comparative genomics between closely related pathogens.</title>
        <authorList>
            <person name="Yamagishi J."/>
            <person name="Asada M."/>
            <person name="Hakimi H."/>
            <person name="Tanaka T.Q."/>
            <person name="Sugimoto C."/>
            <person name="Kawazu S."/>
        </authorList>
    </citation>
    <scope>NUCLEOTIDE SEQUENCE [LARGE SCALE GENOMIC DNA]</scope>
    <source>
        <strain evidence="2 3">Miyake</strain>
    </source>
</reference>
<keyword evidence="1" id="KW-0812">Transmembrane</keyword>
<proteinExistence type="predicted"/>
<evidence type="ECO:0000256" key="1">
    <source>
        <dbReference type="SAM" id="Phobius"/>
    </source>
</evidence>
<comment type="caution">
    <text evidence="2">The sequence shown here is derived from an EMBL/GenBank/DDBJ whole genome shotgun (WGS) entry which is preliminary data.</text>
</comment>
<dbReference type="OrthoDB" id="365042at2759"/>
<keyword evidence="3" id="KW-1185">Reference proteome</keyword>
<dbReference type="Proteomes" id="UP000236319">
    <property type="component" value="Unassembled WGS sequence"/>
</dbReference>
<name>A0A2H6KCT5_9APIC</name>
<dbReference type="VEuPathDB" id="PiroplasmaDB:BOVATA_022900"/>
<gene>
    <name evidence="2" type="ORF">BOVATA_022900</name>
</gene>
<sequence length="244" mass="28671">MCAEMNQEANKERATSGYPDWYKQYYVHECDAECLFSGICHAIFYLSLVIVSVRFQCGRLGYTTPPMVELMTRDIREFLLKLGSSVVRNEYVSIVVTRCQTEVARYSHKLVRFHPVLECIHEFVAAYNKNEYLQYFVAILTLAVLYHVCLWFVRAITDYLRERKMLYFCANMQPAGAANRGVYTKIMVEKLKNTPEFRRLKQQRMHQGPEAWNWQTRQRMGERMPSDEMSDHELNEALSGYPIA</sequence>
<evidence type="ECO:0000313" key="2">
    <source>
        <dbReference type="EMBL" id="GBE60797.1"/>
    </source>
</evidence>
<dbReference type="AlphaFoldDB" id="A0A2H6KCT5"/>
<protein>
    <submittedName>
        <fullName evidence="2">Uncharacterized protein</fullName>
    </submittedName>
</protein>
<evidence type="ECO:0000313" key="3">
    <source>
        <dbReference type="Proteomes" id="UP000236319"/>
    </source>
</evidence>
<keyword evidence="1" id="KW-1133">Transmembrane helix</keyword>
<dbReference type="GeneID" id="39874567"/>